<reference evidence="2" key="1">
    <citation type="submission" date="2017-06" db="EMBL/GenBank/DDBJ databases">
        <title>Genome analysis of Fimbriiglobus ruber SP5, the first member of the order Planctomycetales with confirmed chitinolytic capability.</title>
        <authorList>
            <person name="Ravin N.V."/>
            <person name="Rakitin A.L."/>
            <person name="Ivanova A.A."/>
            <person name="Beletsky A.V."/>
            <person name="Kulichevskaya I.S."/>
            <person name="Mardanov A.V."/>
            <person name="Dedysh S.N."/>
        </authorList>
    </citation>
    <scope>NUCLEOTIDE SEQUENCE [LARGE SCALE GENOMIC DNA]</scope>
    <source>
        <strain evidence="2">SP5</strain>
    </source>
</reference>
<organism evidence="1 2">
    <name type="scientific">Fimbriiglobus ruber</name>
    <dbReference type="NCBI Taxonomy" id="1908690"/>
    <lineage>
        <taxon>Bacteria</taxon>
        <taxon>Pseudomonadati</taxon>
        <taxon>Planctomycetota</taxon>
        <taxon>Planctomycetia</taxon>
        <taxon>Gemmatales</taxon>
        <taxon>Gemmataceae</taxon>
        <taxon>Fimbriiglobus</taxon>
    </lineage>
</organism>
<dbReference type="EMBL" id="NIDE01000020">
    <property type="protein sequence ID" value="OWK34332.1"/>
    <property type="molecule type" value="Genomic_DNA"/>
</dbReference>
<name>A0A225CYL6_9BACT</name>
<proteinExistence type="predicted"/>
<accession>A0A225CYL6</accession>
<evidence type="ECO:0000313" key="2">
    <source>
        <dbReference type="Proteomes" id="UP000214646"/>
    </source>
</evidence>
<gene>
    <name evidence="1" type="ORF">FRUB_10303</name>
</gene>
<protein>
    <submittedName>
        <fullName evidence="1">Uncharacterized protein</fullName>
    </submittedName>
</protein>
<sequence length="38" mass="4561">MAVFFQPVRHHQTRQVVVWVLQYRPQQGVPLGHTMYPE</sequence>
<evidence type="ECO:0000313" key="1">
    <source>
        <dbReference type="EMBL" id="OWK34332.1"/>
    </source>
</evidence>
<dbReference type="Proteomes" id="UP000214646">
    <property type="component" value="Unassembled WGS sequence"/>
</dbReference>
<dbReference type="AlphaFoldDB" id="A0A225CYL6"/>
<comment type="caution">
    <text evidence="1">The sequence shown here is derived from an EMBL/GenBank/DDBJ whole genome shotgun (WGS) entry which is preliminary data.</text>
</comment>
<keyword evidence="2" id="KW-1185">Reference proteome</keyword>